<dbReference type="Pfam" id="PF02410">
    <property type="entry name" value="RsfS"/>
    <property type="match status" value="1"/>
</dbReference>
<protein>
    <recommendedName>
        <fullName evidence="5">Mitochondrial assembly of ribosomal large subunit protein 1</fullName>
    </recommendedName>
</protein>
<evidence type="ECO:0000313" key="7">
    <source>
        <dbReference type="Proteomes" id="UP001460270"/>
    </source>
</evidence>
<dbReference type="InterPro" id="IPR043519">
    <property type="entry name" value="NT_sf"/>
</dbReference>
<comment type="subcellular location">
    <subcellularLocation>
        <location evidence="1">Mitochondrion</location>
    </subcellularLocation>
</comment>
<dbReference type="FunFam" id="3.30.460.10:FF:000018">
    <property type="entry name" value="Mitochondrial assembly of ribosomal large subunit 1"/>
    <property type="match status" value="1"/>
</dbReference>
<evidence type="ECO:0000256" key="4">
    <source>
        <dbReference type="ARBA" id="ARBA00053669"/>
    </source>
</evidence>
<reference evidence="7" key="1">
    <citation type="submission" date="2024-04" db="EMBL/GenBank/DDBJ databases">
        <title>Salinicola lusitanus LLJ914,a marine bacterium isolated from the Okinawa Trough.</title>
        <authorList>
            <person name="Li J."/>
        </authorList>
    </citation>
    <scope>NUCLEOTIDE SEQUENCE [LARGE SCALE GENOMIC DNA]</scope>
</reference>
<accession>A0AAW0N6S1</accession>
<evidence type="ECO:0000256" key="2">
    <source>
        <dbReference type="ARBA" id="ARBA00010574"/>
    </source>
</evidence>
<dbReference type="Proteomes" id="UP001460270">
    <property type="component" value="Unassembled WGS sequence"/>
</dbReference>
<dbReference type="GO" id="GO:0017148">
    <property type="term" value="P:negative regulation of translation"/>
    <property type="evidence" value="ECO:0007669"/>
    <property type="project" value="TreeGrafter"/>
</dbReference>
<dbReference type="SUPFAM" id="SSF81301">
    <property type="entry name" value="Nucleotidyltransferase"/>
    <property type="match status" value="1"/>
</dbReference>
<name>A0AAW0N6S1_9GOBI</name>
<dbReference type="InterPro" id="IPR004394">
    <property type="entry name" value="Iojap/RsfS/C7orf30"/>
</dbReference>
<gene>
    <name evidence="6" type="ORF">WMY93_025854</name>
</gene>
<dbReference type="AlphaFoldDB" id="A0AAW0N6S1"/>
<dbReference type="GO" id="GO:0043023">
    <property type="term" value="F:ribosomal large subunit binding"/>
    <property type="evidence" value="ECO:0007669"/>
    <property type="project" value="TreeGrafter"/>
</dbReference>
<dbReference type="GO" id="GO:0005739">
    <property type="term" value="C:mitochondrion"/>
    <property type="evidence" value="ECO:0007669"/>
    <property type="project" value="UniProtKB-SubCell"/>
</dbReference>
<comment type="caution">
    <text evidence="6">The sequence shown here is derived from an EMBL/GenBank/DDBJ whole genome shotgun (WGS) entry which is preliminary data.</text>
</comment>
<evidence type="ECO:0000256" key="5">
    <source>
        <dbReference type="ARBA" id="ARBA00073331"/>
    </source>
</evidence>
<dbReference type="HAMAP" id="MF_01477">
    <property type="entry name" value="Iojap_RsfS"/>
    <property type="match status" value="1"/>
</dbReference>
<dbReference type="PANTHER" id="PTHR21043">
    <property type="entry name" value="IOJAP SUPERFAMILY ORTHOLOG"/>
    <property type="match status" value="1"/>
</dbReference>
<dbReference type="NCBIfam" id="TIGR00090">
    <property type="entry name" value="rsfS_iojap_ybeB"/>
    <property type="match status" value="1"/>
</dbReference>
<keyword evidence="7" id="KW-1185">Reference proteome</keyword>
<dbReference type="Gene3D" id="3.30.460.10">
    <property type="entry name" value="Beta Polymerase, domain 2"/>
    <property type="match status" value="1"/>
</dbReference>
<evidence type="ECO:0000256" key="1">
    <source>
        <dbReference type="ARBA" id="ARBA00004173"/>
    </source>
</evidence>
<dbReference type="EMBL" id="JBBPFD010000019">
    <property type="protein sequence ID" value="KAK7886233.1"/>
    <property type="molecule type" value="Genomic_DNA"/>
</dbReference>
<dbReference type="GO" id="GO:0090071">
    <property type="term" value="P:negative regulation of ribosome biogenesis"/>
    <property type="evidence" value="ECO:0007669"/>
    <property type="project" value="TreeGrafter"/>
</dbReference>
<dbReference type="PANTHER" id="PTHR21043:SF0">
    <property type="entry name" value="MITOCHONDRIAL ASSEMBLY OF RIBOSOMAL LARGE SUBUNIT PROTEIN 1"/>
    <property type="match status" value="1"/>
</dbReference>
<evidence type="ECO:0000313" key="6">
    <source>
        <dbReference type="EMBL" id="KAK7886233.1"/>
    </source>
</evidence>
<comment type="similarity">
    <text evidence="2">Belongs to the Iojap/RsfS family.</text>
</comment>
<organism evidence="6 7">
    <name type="scientific">Mugilogobius chulae</name>
    <name type="common">yellowstripe goby</name>
    <dbReference type="NCBI Taxonomy" id="88201"/>
    <lineage>
        <taxon>Eukaryota</taxon>
        <taxon>Metazoa</taxon>
        <taxon>Chordata</taxon>
        <taxon>Craniata</taxon>
        <taxon>Vertebrata</taxon>
        <taxon>Euteleostomi</taxon>
        <taxon>Actinopterygii</taxon>
        <taxon>Neopterygii</taxon>
        <taxon>Teleostei</taxon>
        <taxon>Neoteleostei</taxon>
        <taxon>Acanthomorphata</taxon>
        <taxon>Gobiaria</taxon>
        <taxon>Gobiiformes</taxon>
        <taxon>Gobioidei</taxon>
        <taxon>Gobiidae</taxon>
        <taxon>Gobionellinae</taxon>
        <taxon>Mugilogobius</taxon>
    </lineage>
</organism>
<keyword evidence="3" id="KW-0496">Mitochondrion</keyword>
<sequence length="220" mass="25732">MNIFNNLKPLSRLSLSYVCRVLPKTRLQSLSTGKCNLCKAMRTWTQQRCSVFPFRPFSDSSDSNYLYKAYQKSDSSDRYIREKGSPQDFTLDVLVALLKQENALDLCVVKVPEQISYAQYMIVVSGYSTRHLKAMALYAIKVYKYLKKNHDAHVKIEGKNAEDWMCIDFGNMVVHFMLPESREVYELEKLWTLRSYDEQLSNMPEEKLPEDFIFDLEVTK</sequence>
<proteinExistence type="inferred from homology"/>
<evidence type="ECO:0000256" key="3">
    <source>
        <dbReference type="ARBA" id="ARBA00023128"/>
    </source>
</evidence>
<comment type="function">
    <text evidence="4">Required for normal mitochondrial ribosome function and mitochondrial translation. May play a role in ribosome biogenesis by preventing premature association of the 28S and 39S ribosomal subunits. Interacts with mitochondrial ribosomal protein uL14m (MRPL14), probably blocking formation of intersubunit bridge B8, preventing association of the 28S and 39S ribosomal subunits. Addition to isolated mitochondrial ribosomal subunits partially inhibits translation, probably by interfering with the association of the 28S and 39S ribosomal subunits and the formation of functional ribosomes. May also participate in the assembly and/or regulation of the stability of the large subunit of the mitochondrial ribosome. May function as a ribosomal silencing factor.</text>
</comment>